<dbReference type="AlphaFoldDB" id="A0AAX3WRQ6"/>
<keyword evidence="1" id="KW-1133">Transmembrane helix</keyword>
<keyword evidence="1" id="KW-0472">Membrane</keyword>
<sequence>MKLDELVMLILIYSGLMTFFIVPFDRNKPFEHPCSFSTLFRENLMRLIFHKKTLFAVIFLILLLTGIWFGFKQQEYHINAHSGNPPIHTNTTAIFYMCGLFLYTIVLYLLLALTTTFKAQKNNH</sequence>
<gene>
    <name evidence="2" type="ORF">QNH24_19685</name>
</gene>
<dbReference type="EMBL" id="CP126101">
    <property type="protein sequence ID" value="WHY50528.1"/>
    <property type="molecule type" value="Genomic_DNA"/>
</dbReference>
<evidence type="ECO:0000256" key="1">
    <source>
        <dbReference type="SAM" id="Phobius"/>
    </source>
</evidence>
<evidence type="ECO:0008006" key="4">
    <source>
        <dbReference type="Google" id="ProtNLM"/>
    </source>
</evidence>
<keyword evidence="1" id="KW-0812">Transmembrane</keyword>
<organism evidence="2 3">
    <name type="scientific">Lysinibacillus pakistanensis</name>
    <dbReference type="NCBI Taxonomy" id="759811"/>
    <lineage>
        <taxon>Bacteria</taxon>
        <taxon>Bacillati</taxon>
        <taxon>Bacillota</taxon>
        <taxon>Bacilli</taxon>
        <taxon>Bacillales</taxon>
        <taxon>Bacillaceae</taxon>
        <taxon>Lysinibacillus</taxon>
    </lineage>
</organism>
<evidence type="ECO:0000313" key="3">
    <source>
        <dbReference type="Proteomes" id="UP001178322"/>
    </source>
</evidence>
<proteinExistence type="predicted"/>
<reference evidence="2" key="1">
    <citation type="submission" date="2023-05" db="EMBL/GenBank/DDBJ databases">
        <title>Comparative genomics of Bacillaceae isolates and their secondary metabolite potential.</title>
        <authorList>
            <person name="Song L."/>
            <person name="Nielsen L.J."/>
            <person name="Mohite O."/>
            <person name="Xu X."/>
            <person name="Weber T."/>
            <person name="Kovacs A.T."/>
        </authorList>
    </citation>
    <scope>NUCLEOTIDE SEQUENCE</scope>
    <source>
        <strain evidence="2">LY1</strain>
    </source>
</reference>
<dbReference type="RefSeq" id="WP_283869189.1">
    <property type="nucleotide sequence ID" value="NZ_CP126101.1"/>
</dbReference>
<evidence type="ECO:0000313" key="2">
    <source>
        <dbReference type="EMBL" id="WHY50528.1"/>
    </source>
</evidence>
<name>A0AAX3WRQ6_9BACI</name>
<feature type="transmembrane region" description="Helical" evidence="1">
    <location>
        <begin position="53"/>
        <end position="71"/>
    </location>
</feature>
<feature type="transmembrane region" description="Helical" evidence="1">
    <location>
        <begin position="6"/>
        <end position="24"/>
    </location>
</feature>
<feature type="transmembrane region" description="Helical" evidence="1">
    <location>
        <begin position="91"/>
        <end position="113"/>
    </location>
</feature>
<accession>A0AAX3WRQ6</accession>
<protein>
    <recommendedName>
        <fullName evidence="4">ABC transporter permease</fullName>
    </recommendedName>
</protein>
<dbReference type="Proteomes" id="UP001178322">
    <property type="component" value="Chromosome"/>
</dbReference>